<accession>A0A3E0W0R7</accession>
<dbReference type="EMBL" id="NBXB01000019">
    <property type="protein sequence ID" value="RFA15591.1"/>
    <property type="molecule type" value="Genomic_DNA"/>
</dbReference>
<dbReference type="InterPro" id="IPR036188">
    <property type="entry name" value="FAD/NAD-bd_sf"/>
</dbReference>
<dbReference type="Proteomes" id="UP000256541">
    <property type="component" value="Unassembled WGS sequence"/>
</dbReference>
<dbReference type="Gene3D" id="3.30.70.2450">
    <property type="match status" value="1"/>
</dbReference>
<dbReference type="Pfam" id="PF21274">
    <property type="entry name" value="Rng_hyd_C"/>
    <property type="match status" value="1"/>
</dbReference>
<keyword evidence="2" id="KW-0285">Flavoprotein</keyword>
<proteinExistence type="predicted"/>
<evidence type="ECO:0000259" key="4">
    <source>
        <dbReference type="Pfam" id="PF01494"/>
    </source>
</evidence>
<name>A0A3E0W0R7_9MICO</name>
<comment type="caution">
    <text evidence="5">The sequence shown here is derived from an EMBL/GenBank/DDBJ whole genome shotgun (WGS) entry which is preliminary data.</text>
</comment>
<dbReference type="OrthoDB" id="4246007at2"/>
<reference evidence="5 6" key="1">
    <citation type="submission" date="2017-04" db="EMBL/GenBank/DDBJ databases">
        <title>Comparative genome analysis of Subtercola boreus.</title>
        <authorList>
            <person name="Cho Y.-J."/>
            <person name="Cho A."/>
            <person name="Kim O.-S."/>
            <person name="Lee J.-I."/>
        </authorList>
    </citation>
    <scope>NUCLEOTIDE SEQUENCE [LARGE SCALE GENOMIC DNA]</scope>
    <source>
        <strain evidence="5 6">P27479</strain>
    </source>
</reference>
<feature type="domain" description="FAD-binding" evidence="4">
    <location>
        <begin position="3"/>
        <end position="348"/>
    </location>
</feature>
<dbReference type="PRINTS" id="PR00420">
    <property type="entry name" value="RNGMNOXGNASE"/>
</dbReference>
<evidence type="ECO:0000256" key="3">
    <source>
        <dbReference type="ARBA" id="ARBA00022827"/>
    </source>
</evidence>
<dbReference type="SUPFAM" id="SSF51905">
    <property type="entry name" value="FAD/NAD(P)-binding domain"/>
    <property type="match status" value="1"/>
</dbReference>
<dbReference type="Gene3D" id="3.40.30.120">
    <property type="match status" value="1"/>
</dbReference>
<dbReference type="GO" id="GO:0071949">
    <property type="term" value="F:FAD binding"/>
    <property type="evidence" value="ECO:0007669"/>
    <property type="project" value="InterPro"/>
</dbReference>
<dbReference type="NCBIfam" id="NF005303">
    <property type="entry name" value="PRK06834.1"/>
    <property type="match status" value="1"/>
</dbReference>
<evidence type="ECO:0000313" key="6">
    <source>
        <dbReference type="Proteomes" id="UP000256541"/>
    </source>
</evidence>
<organism evidence="5 6">
    <name type="scientific">Subtercola boreus</name>
    <dbReference type="NCBI Taxonomy" id="120213"/>
    <lineage>
        <taxon>Bacteria</taxon>
        <taxon>Bacillati</taxon>
        <taxon>Actinomycetota</taxon>
        <taxon>Actinomycetes</taxon>
        <taxon>Micrococcales</taxon>
        <taxon>Microbacteriaceae</taxon>
        <taxon>Subtercola</taxon>
    </lineage>
</organism>
<protein>
    <recommendedName>
        <fullName evidence="4">FAD-binding domain-containing protein</fullName>
    </recommendedName>
</protein>
<evidence type="ECO:0000256" key="1">
    <source>
        <dbReference type="ARBA" id="ARBA00001974"/>
    </source>
</evidence>
<dbReference type="InterPro" id="IPR050641">
    <property type="entry name" value="RIFMO-like"/>
</dbReference>
<dbReference type="RefSeq" id="WP_116410963.1">
    <property type="nucleotide sequence ID" value="NZ_NBXB01000019.1"/>
</dbReference>
<evidence type="ECO:0000313" key="5">
    <source>
        <dbReference type="EMBL" id="RFA15591.1"/>
    </source>
</evidence>
<comment type="cofactor">
    <cofactor evidence="1">
        <name>FAD</name>
        <dbReference type="ChEBI" id="CHEBI:57692"/>
    </cofactor>
</comment>
<dbReference type="InterPro" id="IPR002938">
    <property type="entry name" value="FAD-bd"/>
</dbReference>
<dbReference type="GO" id="GO:0016709">
    <property type="term" value="F:oxidoreductase activity, acting on paired donors, with incorporation or reduction of molecular oxygen, NAD(P)H as one donor, and incorporation of one atom of oxygen"/>
    <property type="evidence" value="ECO:0007669"/>
    <property type="project" value="UniProtKB-ARBA"/>
</dbReference>
<gene>
    <name evidence="5" type="ORF">B7R22_06475</name>
</gene>
<dbReference type="AlphaFoldDB" id="A0A3E0W0R7"/>
<dbReference type="Pfam" id="PF01494">
    <property type="entry name" value="FAD_binding_3"/>
    <property type="match status" value="1"/>
</dbReference>
<dbReference type="Gene3D" id="3.50.50.60">
    <property type="entry name" value="FAD/NAD(P)-binding domain"/>
    <property type="match status" value="1"/>
</dbReference>
<keyword evidence="3" id="KW-0274">FAD</keyword>
<evidence type="ECO:0000256" key="2">
    <source>
        <dbReference type="ARBA" id="ARBA00022630"/>
    </source>
</evidence>
<sequence length="509" mass="53948">MEECAVAIVGAGPVGMVLAAELALAGIPVALLERRPDHMLKGSRAGGLQSRTIEMFDQRGIADRMIAEGSPAQTQLFGGTVLDISDFPTRYPYGLGLWQNRVEAILAGWLAQLGVTIRYGSEVIGVEAVAGRAEAEGAAASEAAPNADPRVTVHLADGSRLRAEYLVGCDGGQSLVRKGAGIGFEGWDATVSNIVAEVEYTDEPAWGMVQGERGTHGIGPVEPGRSTIRVVVTESELRQGGEPTLDEVRAAMREVWGTDFGARSATWISRFTDAARQATTYRSGRILLAGDAAHVHYPAGGQGLNIGVQDAMNLGWKLAQVVSGVSPESLFDTYQSERHPVGAAVLQDTLAQVALRRTDARSKAVAASVADLLSTEAGRRRFGARLSGLGVHYRSGEAEGVDHPLLGRRMPDLDLLLADGSSVRVFTLLHEARPLLIDFDGGSVESSGPWRERVRLVWARASGGWELPELGAVEPPTAVLVRPDGYVAWVGCGSSAGVVEALTEWFGTV</sequence>
<dbReference type="PANTHER" id="PTHR43004">
    <property type="entry name" value="TRK SYSTEM POTASSIUM UPTAKE PROTEIN"/>
    <property type="match status" value="1"/>
</dbReference>
<dbReference type="PANTHER" id="PTHR43004:SF19">
    <property type="entry name" value="BINDING MONOOXYGENASE, PUTATIVE (JCVI)-RELATED"/>
    <property type="match status" value="1"/>
</dbReference>